<sequence>MSNKRYKVKKDKPIFNTRKQGSSLLGIIIMVILLAALVFVGYSVGKPILEYFSGESDSPSSQQGDMPSVTDRTDATTPVSTGSEDETDRTEQEEEEPEVAPVRKNILYISYPQDVVFSASYESMILSRLESEDMSGYYGVCIDLVLDGGEVTYQSENTTAIESGAVIAGGISDLKMIADAIREAGLVPYARVSALSDHIVSWYDKSTSYMFENSDSRWLDNTAASGGKPWLSPFSNSSREYMNAICSEISEAGFVGMIAGELEFPPFRSTDLNYIGQSVKDENRYTALVDFSSGMRESFGEGNEFYIEVSARDIIAGSDEILTAPDSLPTDTVYVRFDPDEIGVRVSKEDGGEVSFEGLNEVYLLKAVFMRVNDSLEGSGLNIIPLISGVELTDDFYDMLNEIGYSDSLVIISQN</sequence>
<organism evidence="4 5">
    <name type="scientific">Candidatus Faeciplasma pullistercoris</name>
    <dbReference type="NCBI Taxonomy" id="2840800"/>
    <lineage>
        <taxon>Bacteria</taxon>
        <taxon>Bacillati</taxon>
        <taxon>Bacillota</taxon>
        <taxon>Clostridia</taxon>
        <taxon>Eubacteriales</taxon>
        <taxon>Oscillospiraceae</taxon>
        <taxon>Oscillospiraceae incertae sedis</taxon>
        <taxon>Candidatus Faeciplasma</taxon>
    </lineage>
</organism>
<feature type="compositionally biased region" description="Acidic residues" evidence="1">
    <location>
        <begin position="83"/>
        <end position="98"/>
    </location>
</feature>
<dbReference type="AlphaFoldDB" id="A0A9D1KJY3"/>
<protein>
    <recommendedName>
        <fullName evidence="3">DUF4015 domain-containing protein</fullName>
    </recommendedName>
</protein>
<dbReference type="Pfam" id="PF13200">
    <property type="entry name" value="DUF4015"/>
    <property type="match status" value="1"/>
</dbReference>
<feature type="region of interest" description="Disordered" evidence="1">
    <location>
        <begin position="54"/>
        <end position="99"/>
    </location>
</feature>
<name>A0A9D1KJY3_9FIRM</name>
<feature type="compositionally biased region" description="Polar residues" evidence="1">
    <location>
        <begin position="55"/>
        <end position="65"/>
    </location>
</feature>
<dbReference type="EMBL" id="DVLL01000010">
    <property type="protein sequence ID" value="HIT58491.1"/>
    <property type="molecule type" value="Genomic_DNA"/>
</dbReference>
<feature type="domain" description="DUF4015" evidence="3">
    <location>
        <begin position="129"/>
        <end position="299"/>
    </location>
</feature>
<evidence type="ECO:0000259" key="3">
    <source>
        <dbReference type="Pfam" id="PF13200"/>
    </source>
</evidence>
<keyword evidence="2" id="KW-0472">Membrane</keyword>
<keyword evidence="2" id="KW-0812">Transmembrane</keyword>
<keyword evidence="2" id="KW-1133">Transmembrane helix</keyword>
<gene>
    <name evidence="4" type="ORF">IAC39_02075</name>
</gene>
<feature type="transmembrane region" description="Helical" evidence="2">
    <location>
        <begin position="21"/>
        <end position="42"/>
    </location>
</feature>
<evidence type="ECO:0000256" key="2">
    <source>
        <dbReference type="SAM" id="Phobius"/>
    </source>
</evidence>
<dbReference type="Proteomes" id="UP000824136">
    <property type="component" value="Unassembled WGS sequence"/>
</dbReference>
<evidence type="ECO:0000313" key="5">
    <source>
        <dbReference type="Proteomes" id="UP000824136"/>
    </source>
</evidence>
<comment type="caution">
    <text evidence="4">The sequence shown here is derived from an EMBL/GenBank/DDBJ whole genome shotgun (WGS) entry which is preliminary data.</text>
</comment>
<evidence type="ECO:0000313" key="4">
    <source>
        <dbReference type="EMBL" id="HIT58491.1"/>
    </source>
</evidence>
<evidence type="ECO:0000256" key="1">
    <source>
        <dbReference type="SAM" id="MobiDB-lite"/>
    </source>
</evidence>
<reference evidence="4" key="2">
    <citation type="journal article" date="2021" name="PeerJ">
        <title>Extensive microbial diversity within the chicken gut microbiome revealed by metagenomics and culture.</title>
        <authorList>
            <person name="Gilroy R."/>
            <person name="Ravi A."/>
            <person name="Getino M."/>
            <person name="Pursley I."/>
            <person name="Horton D.L."/>
            <person name="Alikhan N.F."/>
            <person name="Baker D."/>
            <person name="Gharbi K."/>
            <person name="Hall N."/>
            <person name="Watson M."/>
            <person name="Adriaenssens E.M."/>
            <person name="Foster-Nyarko E."/>
            <person name="Jarju S."/>
            <person name="Secka A."/>
            <person name="Antonio M."/>
            <person name="Oren A."/>
            <person name="Chaudhuri R.R."/>
            <person name="La Ragione R."/>
            <person name="Hildebrand F."/>
            <person name="Pallen M.J."/>
        </authorList>
    </citation>
    <scope>NUCLEOTIDE SEQUENCE</scope>
    <source>
        <strain evidence="4">CHK33-4379</strain>
    </source>
</reference>
<dbReference type="InterPro" id="IPR025275">
    <property type="entry name" value="DUF4015"/>
</dbReference>
<accession>A0A9D1KJY3</accession>
<proteinExistence type="predicted"/>
<reference evidence="4" key="1">
    <citation type="submission" date="2020-10" db="EMBL/GenBank/DDBJ databases">
        <authorList>
            <person name="Gilroy R."/>
        </authorList>
    </citation>
    <scope>NUCLEOTIDE SEQUENCE</scope>
    <source>
        <strain evidence="4">CHK33-4379</strain>
    </source>
</reference>